<dbReference type="PROSITE" id="PS51007">
    <property type="entry name" value="CYTC"/>
    <property type="match status" value="1"/>
</dbReference>
<evidence type="ECO:0000259" key="8">
    <source>
        <dbReference type="PROSITE" id="PS51007"/>
    </source>
</evidence>
<evidence type="ECO:0000313" key="10">
    <source>
        <dbReference type="Proteomes" id="UP000620266"/>
    </source>
</evidence>
<dbReference type="SUPFAM" id="SSF46626">
    <property type="entry name" value="Cytochrome c"/>
    <property type="match status" value="1"/>
</dbReference>
<keyword evidence="5 6" id="KW-0408">Iron</keyword>
<feature type="chain" id="PRO_5035214483" evidence="7">
    <location>
        <begin position="24"/>
        <end position="126"/>
    </location>
</feature>
<dbReference type="InterPro" id="IPR009056">
    <property type="entry name" value="Cyt_c-like_dom"/>
</dbReference>
<keyword evidence="1" id="KW-0813">Transport</keyword>
<organism evidence="9 10">
    <name type="scientific">Oxalicibacterium flavum</name>
    <dbReference type="NCBI Taxonomy" id="179467"/>
    <lineage>
        <taxon>Bacteria</taxon>
        <taxon>Pseudomonadati</taxon>
        <taxon>Pseudomonadota</taxon>
        <taxon>Betaproteobacteria</taxon>
        <taxon>Burkholderiales</taxon>
        <taxon>Oxalobacteraceae</taxon>
        <taxon>Oxalicibacterium</taxon>
    </lineage>
</organism>
<evidence type="ECO:0000256" key="3">
    <source>
        <dbReference type="ARBA" id="ARBA00022723"/>
    </source>
</evidence>
<dbReference type="Proteomes" id="UP000620266">
    <property type="component" value="Unassembled WGS sequence"/>
</dbReference>
<dbReference type="InterPro" id="IPR002327">
    <property type="entry name" value="Cyt_c_1A/1B"/>
</dbReference>
<reference evidence="9" key="2">
    <citation type="submission" date="2020-09" db="EMBL/GenBank/DDBJ databases">
        <authorList>
            <person name="Sun Q."/>
            <person name="Sedlacek I."/>
        </authorList>
    </citation>
    <scope>NUCLEOTIDE SEQUENCE</scope>
    <source>
        <strain evidence="9">CCM 7086</strain>
    </source>
</reference>
<dbReference type="AlphaFoldDB" id="A0A8J2UN66"/>
<dbReference type="GO" id="GO:0009055">
    <property type="term" value="F:electron transfer activity"/>
    <property type="evidence" value="ECO:0007669"/>
    <property type="project" value="InterPro"/>
</dbReference>
<keyword evidence="4" id="KW-0249">Electron transport</keyword>
<evidence type="ECO:0000313" key="9">
    <source>
        <dbReference type="EMBL" id="GGC10556.1"/>
    </source>
</evidence>
<name>A0A8J2UN66_9BURK</name>
<dbReference type="PANTHER" id="PTHR11961">
    <property type="entry name" value="CYTOCHROME C"/>
    <property type="match status" value="1"/>
</dbReference>
<keyword evidence="3 6" id="KW-0479">Metal-binding</keyword>
<dbReference type="GO" id="GO:0020037">
    <property type="term" value="F:heme binding"/>
    <property type="evidence" value="ECO:0007669"/>
    <property type="project" value="InterPro"/>
</dbReference>
<dbReference type="Gene3D" id="1.10.760.10">
    <property type="entry name" value="Cytochrome c-like domain"/>
    <property type="match status" value="1"/>
</dbReference>
<keyword evidence="7" id="KW-0732">Signal</keyword>
<accession>A0A8J2UN66</accession>
<dbReference type="InterPro" id="IPR036909">
    <property type="entry name" value="Cyt_c-like_dom_sf"/>
</dbReference>
<evidence type="ECO:0000256" key="2">
    <source>
        <dbReference type="ARBA" id="ARBA00022617"/>
    </source>
</evidence>
<dbReference type="GO" id="GO:0046872">
    <property type="term" value="F:metal ion binding"/>
    <property type="evidence" value="ECO:0007669"/>
    <property type="project" value="UniProtKB-KW"/>
</dbReference>
<dbReference type="RefSeq" id="WP_188396023.1">
    <property type="nucleotide sequence ID" value="NZ_BMCG01000003.1"/>
</dbReference>
<protein>
    <submittedName>
        <fullName evidence="9">Cytochrome c</fullName>
    </submittedName>
</protein>
<sequence>MNRATRIATGIALAFGIALQACAQSGNVEAGRKAFGKCIYCHQVGPSARNMFGPHLNGIVGRRAGSAPDYRYSAAMKNAGIVWTEENLRAFVRKPGKVVPDNNMRFYGLWSDKEAADLVAYLRTLK</sequence>
<feature type="signal peptide" evidence="7">
    <location>
        <begin position="1"/>
        <end position="23"/>
    </location>
</feature>
<dbReference type="EMBL" id="BMCG01000003">
    <property type="protein sequence ID" value="GGC10556.1"/>
    <property type="molecule type" value="Genomic_DNA"/>
</dbReference>
<keyword evidence="2 6" id="KW-0349">Heme</keyword>
<dbReference type="Pfam" id="PF00034">
    <property type="entry name" value="Cytochrom_C"/>
    <property type="match status" value="1"/>
</dbReference>
<evidence type="ECO:0000256" key="5">
    <source>
        <dbReference type="ARBA" id="ARBA00023004"/>
    </source>
</evidence>
<evidence type="ECO:0000256" key="6">
    <source>
        <dbReference type="PROSITE-ProRule" id="PRU00433"/>
    </source>
</evidence>
<comment type="caution">
    <text evidence="9">The sequence shown here is derived from an EMBL/GenBank/DDBJ whole genome shotgun (WGS) entry which is preliminary data.</text>
</comment>
<dbReference type="PRINTS" id="PR00604">
    <property type="entry name" value="CYTCHRMECIAB"/>
</dbReference>
<proteinExistence type="predicted"/>
<feature type="domain" description="Cytochrome c" evidence="8">
    <location>
        <begin position="26"/>
        <end position="126"/>
    </location>
</feature>
<dbReference type="PROSITE" id="PS51257">
    <property type="entry name" value="PROKAR_LIPOPROTEIN"/>
    <property type="match status" value="1"/>
</dbReference>
<evidence type="ECO:0000256" key="4">
    <source>
        <dbReference type="ARBA" id="ARBA00022982"/>
    </source>
</evidence>
<evidence type="ECO:0000256" key="7">
    <source>
        <dbReference type="SAM" id="SignalP"/>
    </source>
</evidence>
<gene>
    <name evidence="9" type="ORF">GCM10007205_19600</name>
</gene>
<reference evidence="9" key="1">
    <citation type="journal article" date="2014" name="Int. J. Syst. Evol. Microbiol.">
        <title>Complete genome sequence of Corynebacterium casei LMG S-19264T (=DSM 44701T), isolated from a smear-ripened cheese.</title>
        <authorList>
            <consortium name="US DOE Joint Genome Institute (JGI-PGF)"/>
            <person name="Walter F."/>
            <person name="Albersmeier A."/>
            <person name="Kalinowski J."/>
            <person name="Ruckert C."/>
        </authorList>
    </citation>
    <scope>NUCLEOTIDE SEQUENCE</scope>
    <source>
        <strain evidence="9">CCM 7086</strain>
    </source>
</reference>
<evidence type="ECO:0000256" key="1">
    <source>
        <dbReference type="ARBA" id="ARBA00022448"/>
    </source>
</evidence>
<keyword evidence="10" id="KW-1185">Reference proteome</keyword>